<keyword evidence="2" id="KW-1185">Reference proteome</keyword>
<evidence type="ECO:0000313" key="2">
    <source>
        <dbReference type="Proteomes" id="UP000283644"/>
    </source>
</evidence>
<dbReference type="SUPFAM" id="SSF51182">
    <property type="entry name" value="RmlC-like cupins"/>
    <property type="match status" value="1"/>
</dbReference>
<dbReference type="OrthoDB" id="7060081at2"/>
<reference evidence="1 2" key="1">
    <citation type="submission" date="2018-09" db="EMBL/GenBank/DDBJ databases">
        <title>Genome sequencing of Nocardioides immobilis CCTCC AB 2017083 for comparison to Nocardioides silvaticus.</title>
        <authorList>
            <person name="Li C."/>
            <person name="Wang G."/>
        </authorList>
    </citation>
    <scope>NUCLEOTIDE SEQUENCE [LARGE SCALE GENOMIC DNA]</scope>
    <source>
        <strain evidence="1 2">CCTCC AB 2017083</strain>
    </source>
</reference>
<comment type="caution">
    <text evidence="1">The sequence shown here is derived from an EMBL/GenBank/DDBJ whole genome shotgun (WGS) entry which is preliminary data.</text>
</comment>
<evidence type="ECO:0000313" key="1">
    <source>
        <dbReference type="EMBL" id="RHW24913.1"/>
    </source>
</evidence>
<dbReference type="InterPro" id="IPR011051">
    <property type="entry name" value="RmlC_Cupin_sf"/>
</dbReference>
<dbReference type="AlphaFoldDB" id="A0A417XX10"/>
<dbReference type="EMBL" id="QXGH01000028">
    <property type="protein sequence ID" value="RHW24913.1"/>
    <property type="molecule type" value="Genomic_DNA"/>
</dbReference>
<gene>
    <name evidence="1" type="ORF">D0Z08_22190</name>
</gene>
<proteinExistence type="predicted"/>
<sequence>MSSNVTVGPDGSPVELGPVGQEIVFENDQVRIWEISLEPGEQQTWHQHLNPYVVIAIAAADNRIDALAGGEPRLIHEPVGGIVYREPGEVHKLTNHGQTTYRSRLIELKYLGEGAAHRHDGAEGAR</sequence>
<accession>A0A417XX10</accession>
<evidence type="ECO:0008006" key="3">
    <source>
        <dbReference type="Google" id="ProtNLM"/>
    </source>
</evidence>
<name>A0A417XX10_9ACTN</name>
<dbReference type="RefSeq" id="WP_118927456.1">
    <property type="nucleotide sequence ID" value="NZ_QXGH01000028.1"/>
</dbReference>
<dbReference type="Gene3D" id="2.60.120.10">
    <property type="entry name" value="Jelly Rolls"/>
    <property type="match status" value="1"/>
</dbReference>
<organism evidence="1 2">
    <name type="scientific">Nocardioides immobilis</name>
    <dbReference type="NCBI Taxonomy" id="2049295"/>
    <lineage>
        <taxon>Bacteria</taxon>
        <taxon>Bacillati</taxon>
        <taxon>Actinomycetota</taxon>
        <taxon>Actinomycetes</taxon>
        <taxon>Propionibacteriales</taxon>
        <taxon>Nocardioidaceae</taxon>
        <taxon>Nocardioides</taxon>
    </lineage>
</organism>
<protein>
    <recommendedName>
        <fullName evidence="3">Cupin</fullName>
    </recommendedName>
</protein>
<dbReference type="InterPro" id="IPR014710">
    <property type="entry name" value="RmlC-like_jellyroll"/>
</dbReference>
<dbReference type="Proteomes" id="UP000283644">
    <property type="component" value="Unassembled WGS sequence"/>
</dbReference>